<evidence type="ECO:0000313" key="1">
    <source>
        <dbReference type="EMBL" id="KAJ4451886.1"/>
    </source>
</evidence>
<comment type="caution">
    <text evidence="1">The sequence shown here is derived from an EMBL/GenBank/DDBJ whole genome shotgun (WGS) entry which is preliminary data.</text>
</comment>
<sequence length="134" mass="14624">MAGLCESGNEPPAFLKAICYYVYKLATKTVEKRACDGICQVSRRLLLSDCACSPVQTVYPQHEGICDVGRGWISKPRERLSDVRQGLNGAERSTRLDACSDVSTDISKFKLRSSSTTGIGAYNPDTTGIDKQLI</sequence>
<proteinExistence type="predicted"/>
<reference evidence="1 2" key="1">
    <citation type="journal article" date="2022" name="Allergy">
        <title>Genome assembly and annotation of Periplaneta americana reveal a comprehensive cockroach allergen profile.</title>
        <authorList>
            <person name="Wang L."/>
            <person name="Xiong Q."/>
            <person name="Saelim N."/>
            <person name="Wang L."/>
            <person name="Nong W."/>
            <person name="Wan A.T."/>
            <person name="Shi M."/>
            <person name="Liu X."/>
            <person name="Cao Q."/>
            <person name="Hui J.H.L."/>
            <person name="Sookrung N."/>
            <person name="Leung T.F."/>
            <person name="Tungtrongchitr A."/>
            <person name="Tsui S.K.W."/>
        </authorList>
    </citation>
    <scope>NUCLEOTIDE SEQUENCE [LARGE SCALE GENOMIC DNA]</scope>
    <source>
        <strain evidence="1">PWHHKU_190912</strain>
    </source>
</reference>
<accession>A0ABQ8TYR6</accession>
<keyword evidence="2" id="KW-1185">Reference proteome</keyword>
<dbReference type="Proteomes" id="UP001148838">
    <property type="component" value="Unassembled WGS sequence"/>
</dbReference>
<name>A0ABQ8TYR6_PERAM</name>
<evidence type="ECO:0000313" key="2">
    <source>
        <dbReference type="Proteomes" id="UP001148838"/>
    </source>
</evidence>
<gene>
    <name evidence="1" type="ORF">ANN_03364</name>
</gene>
<dbReference type="EMBL" id="JAJSOF020000001">
    <property type="protein sequence ID" value="KAJ4451886.1"/>
    <property type="molecule type" value="Genomic_DNA"/>
</dbReference>
<organism evidence="1 2">
    <name type="scientific">Periplaneta americana</name>
    <name type="common">American cockroach</name>
    <name type="synonym">Blatta americana</name>
    <dbReference type="NCBI Taxonomy" id="6978"/>
    <lineage>
        <taxon>Eukaryota</taxon>
        <taxon>Metazoa</taxon>
        <taxon>Ecdysozoa</taxon>
        <taxon>Arthropoda</taxon>
        <taxon>Hexapoda</taxon>
        <taxon>Insecta</taxon>
        <taxon>Pterygota</taxon>
        <taxon>Neoptera</taxon>
        <taxon>Polyneoptera</taxon>
        <taxon>Dictyoptera</taxon>
        <taxon>Blattodea</taxon>
        <taxon>Blattoidea</taxon>
        <taxon>Blattidae</taxon>
        <taxon>Blattinae</taxon>
        <taxon>Periplaneta</taxon>
    </lineage>
</organism>
<protein>
    <submittedName>
        <fullName evidence="1">Uncharacterized protein</fullName>
    </submittedName>
</protein>